<name>A0A8J2UDD6_9BACT</name>
<dbReference type="Proteomes" id="UP000607559">
    <property type="component" value="Unassembled WGS sequence"/>
</dbReference>
<keyword evidence="2" id="KW-0732">Signal</keyword>
<evidence type="ECO:0000313" key="5">
    <source>
        <dbReference type="Proteomes" id="UP000607559"/>
    </source>
</evidence>
<keyword evidence="1" id="KW-0472">Membrane</keyword>
<dbReference type="InterPro" id="IPR012910">
    <property type="entry name" value="Plug_dom"/>
</dbReference>
<dbReference type="InterPro" id="IPR008969">
    <property type="entry name" value="CarboxyPept-like_regulatory"/>
</dbReference>
<feature type="signal peptide" evidence="2">
    <location>
        <begin position="1"/>
        <end position="24"/>
    </location>
</feature>
<keyword evidence="1" id="KW-1134">Transmembrane beta strand</keyword>
<dbReference type="InterPro" id="IPR039426">
    <property type="entry name" value="TonB-dep_rcpt-like"/>
</dbReference>
<sequence length="1030" mass="113038">MILKICLLGFVLGGFLMLPNAASAQSARQITGRVTDSSGASLGGVSVGIKGSKRGATTDSTGYFTINLPPGNAVLTFSMVGFRDQEVPLNGRTAVTVVLQGGQKDLGEAVVIGYGTRKKVNLTGAVSAISGTEIAKSPVSNISNALGGAMPGLIVNTRSGEPGADDAAFYIRGIGTLGNTAPLIVIDGIPDRQGGFNRLDPNDIESFTVLKDATGAIYGARAANGVVLVTTKRGFSGKSTLSFTTNSAFTQPTRVPKMLDSHDYAQSVNEYDALVGQQPTYTATQLQKYADGSDPLGYPNTNWWKTVMRPWSYQNNDVMSLRGGTDKVKYYLSGQYLRQNSMYRGGSDYYTNKNARANVDIQATPGFRLGLDVMYRNEYKLNEGPQYGTAGDIFNELWSAYPYLVARYPDGKVGVGIGGGPQNSMVYVLNGDLGNTTTNYDFFQTKTSFAWNWDKITPGLHLDGYYSYDLFYYNYKGFNAQPPPAYSFNETTNTFTEVQSTIPPNLSITDSKTEDQLFNVKLGYERKFGKSAVEAFAAYELSRETYTELDAYRTGFLSNNVQDLFAGSTIGESNNSVTTRTARQNYIGRVSYNYDDRYLLDFNMREDGSPNFPKGNQYGFFPAVSAAWRVSNESFFHSGVIDELKVRGSWGQTGNDAVTPFQYIQTYQLQAGQLSQYLAAGYFYGTTPTQAPGFVLGPTPNVNITWETATTTDLGLDMRLLKNLTFDIDVFRSMRTHILVPPNETVPQYTGLSLPDENLGKVLNHGIEFQLGWRKSPTKDFSYFVNGNFTFAVNKVVYEAEPASVPAWQRMTGHPTGSFLLYQAMGLYQDSATVSHTPHPLGSGPGDIQYKDVNGDGKINGLDQVRTNLSATPEIMYGFSFGSRYKNFDATIFFQGQAAAKAMLQPGGLNMAQQFYDGRWLKPGDNKYPRTFNGPTNATYGSNTYGSTFWLLNDGFLRLKNVEIGYNFSRTGILSKAKINSARLYVSGNNLFSIDKWGPSFDPEAPSSPSTNGRYYPQQRVLNVGLNVTF</sequence>
<protein>
    <submittedName>
        <fullName evidence="4">SusC/RagA family TonB-linked outer membrane protein</fullName>
    </submittedName>
</protein>
<dbReference type="PANTHER" id="PTHR30069:SF28">
    <property type="entry name" value="TONB-DEPENDENT RECEPTOR YNCD-RELATED"/>
    <property type="match status" value="1"/>
</dbReference>
<evidence type="ECO:0000256" key="2">
    <source>
        <dbReference type="SAM" id="SignalP"/>
    </source>
</evidence>
<dbReference type="PROSITE" id="PS52016">
    <property type="entry name" value="TONB_DEPENDENT_REC_3"/>
    <property type="match status" value="1"/>
</dbReference>
<feature type="chain" id="PRO_5035217250" evidence="2">
    <location>
        <begin position="25"/>
        <end position="1030"/>
    </location>
</feature>
<keyword evidence="1" id="KW-0813">Transport</keyword>
<dbReference type="SUPFAM" id="SSF49464">
    <property type="entry name" value="Carboxypeptidase regulatory domain-like"/>
    <property type="match status" value="1"/>
</dbReference>
<dbReference type="Gene3D" id="2.60.40.1120">
    <property type="entry name" value="Carboxypeptidase-like, regulatory domain"/>
    <property type="match status" value="1"/>
</dbReference>
<dbReference type="FunFam" id="2.170.130.10:FF:000003">
    <property type="entry name" value="SusC/RagA family TonB-linked outer membrane protein"/>
    <property type="match status" value="1"/>
</dbReference>
<organism evidence="4 5">
    <name type="scientific">Puia dinghuensis</name>
    <dbReference type="NCBI Taxonomy" id="1792502"/>
    <lineage>
        <taxon>Bacteria</taxon>
        <taxon>Pseudomonadati</taxon>
        <taxon>Bacteroidota</taxon>
        <taxon>Chitinophagia</taxon>
        <taxon>Chitinophagales</taxon>
        <taxon>Chitinophagaceae</taxon>
        <taxon>Puia</taxon>
    </lineage>
</organism>
<dbReference type="Gene3D" id="2.170.130.10">
    <property type="entry name" value="TonB-dependent receptor, plug domain"/>
    <property type="match status" value="1"/>
</dbReference>
<keyword evidence="1" id="KW-0998">Cell outer membrane</keyword>
<dbReference type="InterPro" id="IPR023997">
    <property type="entry name" value="TonB-dep_OMP_SusC/RagA_CS"/>
</dbReference>
<dbReference type="Pfam" id="PF13715">
    <property type="entry name" value="CarbopepD_reg_2"/>
    <property type="match status" value="1"/>
</dbReference>
<reference evidence="4" key="2">
    <citation type="submission" date="2020-09" db="EMBL/GenBank/DDBJ databases">
        <authorList>
            <person name="Sun Q."/>
            <person name="Zhou Y."/>
        </authorList>
    </citation>
    <scope>NUCLEOTIDE SEQUENCE</scope>
    <source>
        <strain evidence="4">CGMCC 1.15448</strain>
    </source>
</reference>
<proteinExistence type="inferred from homology"/>
<dbReference type="NCBIfam" id="TIGR04057">
    <property type="entry name" value="SusC_RagA_signa"/>
    <property type="match status" value="1"/>
</dbReference>
<dbReference type="PANTHER" id="PTHR30069">
    <property type="entry name" value="TONB-DEPENDENT OUTER MEMBRANE RECEPTOR"/>
    <property type="match status" value="1"/>
</dbReference>
<comment type="caution">
    <text evidence="4">The sequence shown here is derived from an EMBL/GenBank/DDBJ whole genome shotgun (WGS) entry which is preliminary data.</text>
</comment>
<keyword evidence="1" id="KW-0812">Transmembrane</keyword>
<evidence type="ECO:0000313" key="4">
    <source>
        <dbReference type="EMBL" id="GGB02206.1"/>
    </source>
</evidence>
<comment type="subcellular location">
    <subcellularLocation>
        <location evidence="1">Cell outer membrane</location>
        <topology evidence="1">Multi-pass membrane protein</topology>
    </subcellularLocation>
</comment>
<dbReference type="GO" id="GO:0009279">
    <property type="term" value="C:cell outer membrane"/>
    <property type="evidence" value="ECO:0007669"/>
    <property type="project" value="UniProtKB-SubCell"/>
</dbReference>
<evidence type="ECO:0000259" key="3">
    <source>
        <dbReference type="Pfam" id="PF07715"/>
    </source>
</evidence>
<dbReference type="Pfam" id="PF07715">
    <property type="entry name" value="Plug"/>
    <property type="match status" value="1"/>
</dbReference>
<accession>A0A8J2UDD6</accession>
<dbReference type="AlphaFoldDB" id="A0A8J2UDD6"/>
<gene>
    <name evidence="4" type="ORF">GCM10011511_26840</name>
</gene>
<dbReference type="GO" id="GO:0015344">
    <property type="term" value="F:siderophore uptake transmembrane transporter activity"/>
    <property type="evidence" value="ECO:0007669"/>
    <property type="project" value="TreeGrafter"/>
</dbReference>
<dbReference type="NCBIfam" id="TIGR04056">
    <property type="entry name" value="OMP_RagA_SusC"/>
    <property type="match status" value="1"/>
</dbReference>
<evidence type="ECO:0000256" key="1">
    <source>
        <dbReference type="PROSITE-ProRule" id="PRU01360"/>
    </source>
</evidence>
<dbReference type="InterPro" id="IPR023996">
    <property type="entry name" value="TonB-dep_OMP_SusC/RagA"/>
</dbReference>
<feature type="domain" description="TonB-dependent receptor plug" evidence="3">
    <location>
        <begin position="119"/>
        <end position="226"/>
    </location>
</feature>
<keyword evidence="5" id="KW-1185">Reference proteome</keyword>
<comment type="similarity">
    <text evidence="1">Belongs to the TonB-dependent receptor family.</text>
</comment>
<dbReference type="EMBL" id="BMJC01000003">
    <property type="protein sequence ID" value="GGB02206.1"/>
    <property type="molecule type" value="Genomic_DNA"/>
</dbReference>
<dbReference type="GO" id="GO:0044718">
    <property type="term" value="P:siderophore transmembrane transport"/>
    <property type="evidence" value="ECO:0007669"/>
    <property type="project" value="TreeGrafter"/>
</dbReference>
<reference evidence="4" key="1">
    <citation type="journal article" date="2014" name="Int. J. Syst. Evol. Microbiol.">
        <title>Complete genome sequence of Corynebacterium casei LMG S-19264T (=DSM 44701T), isolated from a smear-ripened cheese.</title>
        <authorList>
            <consortium name="US DOE Joint Genome Institute (JGI-PGF)"/>
            <person name="Walter F."/>
            <person name="Albersmeier A."/>
            <person name="Kalinowski J."/>
            <person name="Ruckert C."/>
        </authorList>
    </citation>
    <scope>NUCLEOTIDE SEQUENCE</scope>
    <source>
        <strain evidence="4">CGMCC 1.15448</strain>
    </source>
</reference>
<dbReference type="InterPro" id="IPR037066">
    <property type="entry name" value="Plug_dom_sf"/>
</dbReference>
<dbReference type="SUPFAM" id="SSF56935">
    <property type="entry name" value="Porins"/>
    <property type="match status" value="1"/>
</dbReference>